<feature type="compositionally biased region" description="Polar residues" evidence="1">
    <location>
        <begin position="259"/>
        <end position="270"/>
    </location>
</feature>
<dbReference type="GeneID" id="102801967"/>
<reference evidence="3" key="1">
    <citation type="submission" date="2025-08" db="UniProtKB">
        <authorList>
            <consortium name="RefSeq"/>
        </authorList>
    </citation>
    <scope>IDENTIFICATION</scope>
    <source>
        <tissue evidence="3">Testes</tissue>
    </source>
</reference>
<feature type="compositionally biased region" description="Polar residues" evidence="1">
    <location>
        <begin position="242"/>
        <end position="251"/>
    </location>
</feature>
<gene>
    <name evidence="3" type="primary">LOC102801967</name>
</gene>
<feature type="region of interest" description="Disordered" evidence="1">
    <location>
        <begin position="624"/>
        <end position="652"/>
    </location>
</feature>
<feature type="compositionally biased region" description="Polar residues" evidence="1">
    <location>
        <begin position="624"/>
        <end position="640"/>
    </location>
</feature>
<proteinExistence type="predicted"/>
<keyword evidence="2" id="KW-1185">Reference proteome</keyword>
<dbReference type="RefSeq" id="XP_006825581.1">
    <property type="nucleotide sequence ID" value="XM_006825518.1"/>
</dbReference>
<feature type="region of interest" description="Disordered" evidence="1">
    <location>
        <begin position="234"/>
        <end position="270"/>
    </location>
</feature>
<evidence type="ECO:0000256" key="1">
    <source>
        <dbReference type="SAM" id="MobiDB-lite"/>
    </source>
</evidence>
<dbReference type="Proteomes" id="UP000694865">
    <property type="component" value="Unplaced"/>
</dbReference>
<name>A0ABM0MZZ0_SACKO</name>
<organism evidence="2 3">
    <name type="scientific">Saccoglossus kowalevskii</name>
    <name type="common">Acorn worm</name>
    <dbReference type="NCBI Taxonomy" id="10224"/>
    <lineage>
        <taxon>Eukaryota</taxon>
        <taxon>Metazoa</taxon>
        <taxon>Hemichordata</taxon>
        <taxon>Enteropneusta</taxon>
        <taxon>Harrimaniidae</taxon>
        <taxon>Saccoglossus</taxon>
    </lineage>
</organism>
<evidence type="ECO:0000313" key="2">
    <source>
        <dbReference type="Proteomes" id="UP000694865"/>
    </source>
</evidence>
<protein>
    <submittedName>
        <fullName evidence="3">Filamentous growth regulator 23-like</fullName>
    </submittedName>
</protein>
<evidence type="ECO:0000313" key="3">
    <source>
        <dbReference type="RefSeq" id="XP_006825581.1"/>
    </source>
</evidence>
<accession>A0ABM0MZZ0</accession>
<feature type="non-terminal residue" evidence="3">
    <location>
        <position position="736"/>
    </location>
</feature>
<sequence length="736" mass="82060">MIKDLKETIQVYEPAFVKNTISEIFTELGGNYDISRQLSDSIASTIDKFTQKLVHDFDDEGDHTHTHLVQVHVSGSEENSNFTSNTTTDVLSSLPQTKLASKFLNSLLGSDFLHLANISNIETSPKGNVSDVDTRRIVKRAVIVDEDFPSRNATIHNSIDLDDAIYSDQTKNLTPNKDYKETTQKYQPSQLASQFPNSLHGNDFLHLTNIPTIETSRNGNVSDVHTGRIVKRAVVNDEDSSPRNPTVPSSIDNDDAIYPNQTKYSTSNNETSQVYQPAYIIKTISEIFTKFDGNEDLFRQLSDTIVSTIDRFTQNIVLNFDDDDHTHDHFAVHVSESAENKTFTSGNISEVSSPMQQQQLASQFPNSLHGNDFLHLTNIPTIERSRNGNVSDVHTGRIVKRAVINDEDSSSRNATVSSSIDNDDAIYANQTKYSTSNNETSQVYQPAYIINTISEIFTKFDGNEDLFRQLSDTIVSTIDKFTQNIVLDFEDEDDHTHDHFEVHVSGLRQLASLFPHLLQGSDFLHLSNIPTIETSRNGNVSDGHTGRIVKRAAVHDEDSLSQNATVLNATNIDDAIFPNKKNTFTSNIKYQTNVQKNTHNKTDFVDEERDDAGDVRASLFHVSTTDNAPNKTTGIENPESTVEEGKNTTLSSSRNNISDFADVIPDKDQNVLPGDSLLRNAPLHVPVAFPSNGGTYRRLFSDESRHRRSASYCTKQNVVLAMAVHQGRTLDLACNP</sequence>